<evidence type="ECO:0000259" key="4">
    <source>
        <dbReference type="Pfam" id="PF10545"/>
    </source>
</evidence>
<dbReference type="Pfam" id="PF10545">
    <property type="entry name" value="MADF_DNA_bdg"/>
    <property type="match status" value="1"/>
</dbReference>
<organism evidence="5 6">
    <name type="scientific">Psylliodes chrysocephalus</name>
    <dbReference type="NCBI Taxonomy" id="3402493"/>
    <lineage>
        <taxon>Eukaryota</taxon>
        <taxon>Metazoa</taxon>
        <taxon>Ecdysozoa</taxon>
        <taxon>Arthropoda</taxon>
        <taxon>Hexapoda</taxon>
        <taxon>Insecta</taxon>
        <taxon>Pterygota</taxon>
        <taxon>Neoptera</taxon>
        <taxon>Endopterygota</taxon>
        <taxon>Coleoptera</taxon>
        <taxon>Polyphaga</taxon>
        <taxon>Cucujiformia</taxon>
        <taxon>Chrysomeloidea</taxon>
        <taxon>Chrysomelidae</taxon>
        <taxon>Galerucinae</taxon>
        <taxon>Alticini</taxon>
        <taxon>Psylliodes</taxon>
    </lineage>
</organism>
<feature type="region of interest" description="Disordered" evidence="3">
    <location>
        <begin position="103"/>
        <end position="148"/>
    </location>
</feature>
<protein>
    <recommendedName>
        <fullName evidence="4">MADF domain-containing protein</fullName>
    </recommendedName>
</protein>
<dbReference type="EMBL" id="OV651821">
    <property type="protein sequence ID" value="CAH1115137.1"/>
    <property type="molecule type" value="Genomic_DNA"/>
</dbReference>
<dbReference type="SUPFAM" id="SSF46689">
    <property type="entry name" value="Homeodomain-like"/>
    <property type="match status" value="1"/>
</dbReference>
<dbReference type="AlphaFoldDB" id="A0A9P0DEY3"/>
<dbReference type="InterPro" id="IPR006578">
    <property type="entry name" value="MADF-dom"/>
</dbReference>
<sequence length="238" mass="27736">MDEQLIELIRNSEELYNLGNKLYFDTALKNRRWTEIADELNKTADECKQRWESLRSQFRKICKTRETTGQASKKKKKWRYEDEMAFLLPYMKIKSRVSSVQLENQVKEEEGEIQAEDDVDGNDEQQDWTTDVSSDAVTTAPKQNIQRKKIVSRRMPSTESTSSTLMNYILSQKDLEPTNAVTKEKDSIDLFFDSIKATVRTFSPVDFHTAKTRIFNIVSEIERPYVLAANVNKQLTEN</sequence>
<feature type="compositionally biased region" description="Acidic residues" evidence="3">
    <location>
        <begin position="109"/>
        <end position="126"/>
    </location>
</feature>
<keyword evidence="2" id="KW-0175">Coiled coil</keyword>
<comment type="subcellular location">
    <subcellularLocation>
        <location evidence="1">Nucleus</location>
    </subcellularLocation>
</comment>
<evidence type="ECO:0000313" key="6">
    <source>
        <dbReference type="Proteomes" id="UP001153636"/>
    </source>
</evidence>
<dbReference type="PANTHER" id="PTHR12243:SF67">
    <property type="entry name" value="COREPRESSOR OF PANGOLIN, ISOFORM A-RELATED"/>
    <property type="match status" value="1"/>
</dbReference>
<dbReference type="InterPro" id="IPR039353">
    <property type="entry name" value="TF_Adf1"/>
</dbReference>
<evidence type="ECO:0000256" key="1">
    <source>
        <dbReference type="ARBA" id="ARBA00004123"/>
    </source>
</evidence>
<feature type="domain" description="MADF" evidence="4">
    <location>
        <begin position="5"/>
        <end position="87"/>
    </location>
</feature>
<dbReference type="Gene3D" id="1.10.10.60">
    <property type="entry name" value="Homeodomain-like"/>
    <property type="match status" value="1"/>
</dbReference>
<dbReference type="GO" id="GO:0005634">
    <property type="term" value="C:nucleus"/>
    <property type="evidence" value="ECO:0007669"/>
    <property type="project" value="UniProtKB-SubCell"/>
</dbReference>
<evidence type="ECO:0000256" key="3">
    <source>
        <dbReference type="SAM" id="MobiDB-lite"/>
    </source>
</evidence>
<feature type="compositionally biased region" description="Polar residues" evidence="3">
    <location>
        <begin position="127"/>
        <end position="144"/>
    </location>
</feature>
<proteinExistence type="predicted"/>
<name>A0A9P0DEY3_9CUCU</name>
<dbReference type="SMART" id="SM00595">
    <property type="entry name" value="MADF"/>
    <property type="match status" value="1"/>
</dbReference>
<evidence type="ECO:0000256" key="2">
    <source>
        <dbReference type="SAM" id="Coils"/>
    </source>
</evidence>
<gene>
    <name evidence="5" type="ORF">PSYICH_LOCUS15300</name>
</gene>
<evidence type="ECO:0000313" key="5">
    <source>
        <dbReference type="EMBL" id="CAH1115137.1"/>
    </source>
</evidence>
<feature type="coiled-coil region" evidence="2">
    <location>
        <begin position="30"/>
        <end position="57"/>
    </location>
</feature>
<dbReference type="InterPro" id="IPR009057">
    <property type="entry name" value="Homeodomain-like_sf"/>
</dbReference>
<dbReference type="Proteomes" id="UP001153636">
    <property type="component" value="Chromosome 9"/>
</dbReference>
<reference evidence="5" key="1">
    <citation type="submission" date="2022-01" db="EMBL/GenBank/DDBJ databases">
        <authorList>
            <person name="King R."/>
        </authorList>
    </citation>
    <scope>NUCLEOTIDE SEQUENCE</scope>
</reference>
<keyword evidence="6" id="KW-1185">Reference proteome</keyword>
<dbReference type="OrthoDB" id="6603924at2759"/>
<dbReference type="PANTHER" id="PTHR12243">
    <property type="entry name" value="MADF DOMAIN TRANSCRIPTION FACTOR"/>
    <property type="match status" value="1"/>
</dbReference>
<accession>A0A9P0DEY3</accession>